<sequence>MGDTAFEIKCVEFTMKTKAAKGEDVSWYEEHLANLGKLQKAQSKLQVRCNTTRSKTNGK</sequence>
<proteinExistence type="predicted"/>
<dbReference type="AlphaFoldDB" id="A0A6M3IWI3"/>
<accession>A0A6M3IWI3</accession>
<protein>
    <submittedName>
        <fullName evidence="1">Uncharacterized protein</fullName>
    </submittedName>
</protein>
<dbReference type="EMBL" id="MT141458">
    <property type="protein sequence ID" value="QJA61976.1"/>
    <property type="molecule type" value="Genomic_DNA"/>
</dbReference>
<evidence type="ECO:0000313" key="1">
    <source>
        <dbReference type="EMBL" id="QJA61976.1"/>
    </source>
</evidence>
<gene>
    <name evidence="1" type="ORF">MM415B00849_0033</name>
</gene>
<name>A0A6M3IWI3_9ZZZZ</name>
<organism evidence="1">
    <name type="scientific">viral metagenome</name>
    <dbReference type="NCBI Taxonomy" id="1070528"/>
    <lineage>
        <taxon>unclassified sequences</taxon>
        <taxon>metagenomes</taxon>
        <taxon>organismal metagenomes</taxon>
    </lineage>
</organism>
<reference evidence="1" key="1">
    <citation type="submission" date="2020-03" db="EMBL/GenBank/DDBJ databases">
        <title>The deep terrestrial virosphere.</title>
        <authorList>
            <person name="Holmfeldt K."/>
            <person name="Nilsson E."/>
            <person name="Simone D."/>
            <person name="Lopez-Fernandez M."/>
            <person name="Wu X."/>
            <person name="de Brujin I."/>
            <person name="Lundin D."/>
            <person name="Andersson A."/>
            <person name="Bertilsson S."/>
            <person name="Dopson M."/>
        </authorList>
    </citation>
    <scope>NUCLEOTIDE SEQUENCE</scope>
    <source>
        <strain evidence="1">MM415B00849</strain>
    </source>
</reference>